<accession>A0A4Y7J4U7</accession>
<evidence type="ECO:0000313" key="2">
    <source>
        <dbReference type="Proteomes" id="UP000316621"/>
    </source>
</evidence>
<reference evidence="1 2" key="1">
    <citation type="journal article" date="2018" name="Science">
        <title>The opium poppy genome and morphinan production.</title>
        <authorList>
            <person name="Guo L."/>
            <person name="Winzer T."/>
            <person name="Yang X."/>
            <person name="Li Y."/>
            <person name="Ning Z."/>
            <person name="He Z."/>
            <person name="Teodor R."/>
            <person name="Lu Y."/>
            <person name="Bowser T.A."/>
            <person name="Graham I.A."/>
            <person name="Ye K."/>
        </authorList>
    </citation>
    <scope>NUCLEOTIDE SEQUENCE [LARGE SCALE GENOMIC DNA]</scope>
    <source>
        <strain evidence="2">cv. HN1</strain>
        <tissue evidence="1">Leaves</tissue>
    </source>
</reference>
<dbReference type="Proteomes" id="UP000316621">
    <property type="component" value="Chromosome 3"/>
</dbReference>
<evidence type="ECO:0000313" key="1">
    <source>
        <dbReference type="EMBL" id="RZC55476.1"/>
    </source>
</evidence>
<name>A0A4Y7J4U7_PAPSO</name>
<proteinExistence type="predicted"/>
<dbReference type="Gramene" id="RZC55476">
    <property type="protein sequence ID" value="RZC55476"/>
    <property type="gene ID" value="C5167_014325"/>
</dbReference>
<gene>
    <name evidence="1" type="ORF">C5167_014325</name>
</gene>
<dbReference type="EMBL" id="CM010717">
    <property type="protein sequence ID" value="RZC55476.1"/>
    <property type="molecule type" value="Genomic_DNA"/>
</dbReference>
<dbReference type="AlphaFoldDB" id="A0A4Y7J4U7"/>
<protein>
    <submittedName>
        <fullName evidence="1">Uncharacterized protein</fullName>
    </submittedName>
</protein>
<keyword evidence="2" id="KW-1185">Reference proteome</keyword>
<sequence>MDMIADKLSNHVGRRMCITASVYASAEGVKFLNTVCTNCIMKDEMQCEQCESTCDFATHFFCHYCASCQEVREMQRRSPHPRLMLGPVFVIYDAPIRADIMPQL</sequence>
<organism evidence="1 2">
    <name type="scientific">Papaver somniferum</name>
    <name type="common">Opium poppy</name>
    <dbReference type="NCBI Taxonomy" id="3469"/>
    <lineage>
        <taxon>Eukaryota</taxon>
        <taxon>Viridiplantae</taxon>
        <taxon>Streptophyta</taxon>
        <taxon>Embryophyta</taxon>
        <taxon>Tracheophyta</taxon>
        <taxon>Spermatophyta</taxon>
        <taxon>Magnoliopsida</taxon>
        <taxon>Ranunculales</taxon>
        <taxon>Papaveraceae</taxon>
        <taxon>Papaveroideae</taxon>
        <taxon>Papaver</taxon>
    </lineage>
</organism>